<name>A0A0F9U5I2_9ZZZZ</name>
<reference evidence="1" key="1">
    <citation type="journal article" date="2015" name="Nature">
        <title>Complex archaea that bridge the gap between prokaryotes and eukaryotes.</title>
        <authorList>
            <person name="Spang A."/>
            <person name="Saw J.H."/>
            <person name="Jorgensen S.L."/>
            <person name="Zaremba-Niedzwiedzka K."/>
            <person name="Martijn J."/>
            <person name="Lind A.E."/>
            <person name="van Eijk R."/>
            <person name="Schleper C."/>
            <person name="Guy L."/>
            <person name="Ettema T.J."/>
        </authorList>
    </citation>
    <scope>NUCLEOTIDE SEQUENCE</scope>
</reference>
<protein>
    <recommendedName>
        <fullName evidence="2">Tail terminator</fullName>
    </recommendedName>
</protein>
<dbReference type="EMBL" id="LAZR01001196">
    <property type="protein sequence ID" value="KKN48913.1"/>
    <property type="molecule type" value="Genomic_DNA"/>
</dbReference>
<comment type="caution">
    <text evidence="1">The sequence shown here is derived from an EMBL/GenBank/DDBJ whole genome shotgun (WGS) entry which is preliminary data.</text>
</comment>
<gene>
    <name evidence="1" type="ORF">LCGC14_0648110</name>
</gene>
<evidence type="ECO:0008006" key="2">
    <source>
        <dbReference type="Google" id="ProtNLM"/>
    </source>
</evidence>
<sequence>MSTLNGEVADPVGVIVAHLLSLSDLEAKVDKRIYGGALPPGSANFDSAVVIRLAGGLPDLYQEVITYPRFELRCYGLTDEKAGEIYWLVYRLLNGKLNIIANDGLIKSIWINSGGTTLYDNTVNRPFHLGFLQAIMQTEKLSA</sequence>
<proteinExistence type="predicted"/>
<dbReference type="AlphaFoldDB" id="A0A0F9U5I2"/>
<organism evidence="1">
    <name type="scientific">marine sediment metagenome</name>
    <dbReference type="NCBI Taxonomy" id="412755"/>
    <lineage>
        <taxon>unclassified sequences</taxon>
        <taxon>metagenomes</taxon>
        <taxon>ecological metagenomes</taxon>
    </lineage>
</organism>
<accession>A0A0F9U5I2</accession>
<evidence type="ECO:0000313" key="1">
    <source>
        <dbReference type="EMBL" id="KKN48913.1"/>
    </source>
</evidence>